<keyword evidence="4" id="KW-0808">Transferase</keyword>
<dbReference type="InterPro" id="IPR044515">
    <property type="entry name" value="ABTB1"/>
</dbReference>
<dbReference type="InterPro" id="IPR000210">
    <property type="entry name" value="BTB/POZ_dom"/>
</dbReference>
<gene>
    <name evidence="4" type="ORF">CTheo_1174</name>
</gene>
<keyword evidence="5" id="KW-1185">Reference proteome</keyword>
<dbReference type="Gene3D" id="3.30.710.10">
    <property type="entry name" value="Potassium Channel Kv1.1, Chain A"/>
    <property type="match status" value="1"/>
</dbReference>
<name>A0A5N5QU66_9AGAM</name>
<dbReference type="InterPro" id="IPR011333">
    <property type="entry name" value="SKP1/BTB/POZ_sf"/>
</dbReference>
<dbReference type="GO" id="GO:0016746">
    <property type="term" value="F:acyltransferase activity"/>
    <property type="evidence" value="ECO:0007669"/>
    <property type="project" value="UniProtKB-KW"/>
</dbReference>
<keyword evidence="2" id="KW-0040">ANK repeat</keyword>
<evidence type="ECO:0000259" key="3">
    <source>
        <dbReference type="PROSITE" id="PS50097"/>
    </source>
</evidence>
<dbReference type="Proteomes" id="UP000383932">
    <property type="component" value="Unassembled WGS sequence"/>
</dbReference>
<evidence type="ECO:0000256" key="1">
    <source>
        <dbReference type="ARBA" id="ARBA00022737"/>
    </source>
</evidence>
<evidence type="ECO:0000256" key="2">
    <source>
        <dbReference type="ARBA" id="ARBA00023043"/>
    </source>
</evidence>
<reference evidence="4 5" key="1">
    <citation type="journal article" date="2019" name="Fungal Biol. Biotechnol.">
        <title>Draft genome sequence of fastidious pathogen Ceratobasidium theobromae, which causes vascular-streak dieback in Theobroma cacao.</title>
        <authorList>
            <person name="Ali S.S."/>
            <person name="Asman A."/>
            <person name="Shao J."/>
            <person name="Firmansyah A.P."/>
            <person name="Susilo A.W."/>
            <person name="Rosmana A."/>
            <person name="McMahon P."/>
            <person name="Junaid M."/>
            <person name="Guest D."/>
            <person name="Kheng T.Y."/>
            <person name="Meinhardt L.W."/>
            <person name="Bailey B.A."/>
        </authorList>
    </citation>
    <scope>NUCLEOTIDE SEQUENCE [LARGE SCALE GENOMIC DNA]</scope>
    <source>
        <strain evidence="4 5">CT2</strain>
    </source>
</reference>
<keyword evidence="1" id="KW-0677">Repeat</keyword>
<feature type="domain" description="BTB" evidence="3">
    <location>
        <begin position="3"/>
        <end position="83"/>
    </location>
</feature>
<comment type="caution">
    <text evidence="4">The sequence shown here is derived from an EMBL/GenBank/DDBJ whole genome shotgun (WGS) entry which is preliminary data.</text>
</comment>
<organism evidence="4 5">
    <name type="scientific">Ceratobasidium theobromae</name>
    <dbReference type="NCBI Taxonomy" id="1582974"/>
    <lineage>
        <taxon>Eukaryota</taxon>
        <taxon>Fungi</taxon>
        <taxon>Dikarya</taxon>
        <taxon>Basidiomycota</taxon>
        <taxon>Agaricomycotina</taxon>
        <taxon>Agaricomycetes</taxon>
        <taxon>Cantharellales</taxon>
        <taxon>Ceratobasidiaceae</taxon>
        <taxon>Ceratobasidium</taxon>
    </lineage>
</organism>
<keyword evidence="4" id="KW-0012">Acyltransferase</keyword>
<dbReference type="GO" id="GO:0000151">
    <property type="term" value="C:ubiquitin ligase complex"/>
    <property type="evidence" value="ECO:0007669"/>
    <property type="project" value="TreeGrafter"/>
</dbReference>
<accession>A0A5N5QU66</accession>
<dbReference type="SUPFAM" id="SSF54695">
    <property type="entry name" value="POZ domain"/>
    <property type="match status" value="1"/>
</dbReference>
<dbReference type="PANTHER" id="PTHR46231:SF1">
    <property type="entry name" value="ANKYRIN REPEAT AND BTB_POZ DOMAIN-CONTAINING PROTEIN 1"/>
    <property type="match status" value="1"/>
</dbReference>
<evidence type="ECO:0000313" key="4">
    <source>
        <dbReference type="EMBL" id="KAB5595302.1"/>
    </source>
</evidence>
<dbReference type="Pfam" id="PF00651">
    <property type="entry name" value="BTB"/>
    <property type="match status" value="1"/>
</dbReference>
<proteinExistence type="predicted"/>
<evidence type="ECO:0000313" key="5">
    <source>
        <dbReference type="Proteomes" id="UP000383932"/>
    </source>
</evidence>
<dbReference type="OrthoDB" id="3199068at2759"/>
<dbReference type="SMART" id="SM00225">
    <property type="entry name" value="BTB"/>
    <property type="match status" value="1"/>
</dbReference>
<dbReference type="GO" id="GO:0005737">
    <property type="term" value="C:cytoplasm"/>
    <property type="evidence" value="ECO:0007669"/>
    <property type="project" value="TreeGrafter"/>
</dbReference>
<dbReference type="PROSITE" id="PS50097">
    <property type="entry name" value="BTB"/>
    <property type="match status" value="1"/>
</dbReference>
<dbReference type="PANTHER" id="PTHR46231">
    <property type="entry name" value="ANKYRIN REPEAT AND BTB/POZ DOMAIN-CONTAINING PROTEIN 1"/>
    <property type="match status" value="1"/>
</dbReference>
<protein>
    <submittedName>
        <fullName evidence="4">Glycerol-3-phosphate O-acyltransferase</fullName>
    </submittedName>
</protein>
<dbReference type="AlphaFoldDB" id="A0A5N5QU66"/>
<sequence length="301" mass="33881">MDGDTFFEVEGVIFRLHKAFLTLKSEWFATLFDDSTPNGSSTPCPMIAEGQTEQQPISLSGIKREEFEHLLRAMYHDDLASISTMPKDTLLAIFRLADMWLLDELRAATLTRLHPHFSLSSPQVQVEKLRFATRYNLPAWAVEACMDLATRPAPLSPPETAELGTNITFALMAARESIMRRRMRIAFGPDSRWRCMGGDAARSRGCSRQILDSFRTALMAEINQEGCLFTIEGKLVTLGPNISFVSAWSEIMSTLRLRNRAKYPGLCDSCAKSFDNGNGPGAWTWVDYDADKDIVQRELRL</sequence>
<dbReference type="EMBL" id="SSOP01000010">
    <property type="protein sequence ID" value="KAB5595302.1"/>
    <property type="molecule type" value="Genomic_DNA"/>
</dbReference>